<reference evidence="1 2" key="1">
    <citation type="submission" date="2021-03" db="EMBL/GenBank/DDBJ databases">
        <title>Genomic Encyclopedia of Type Strains, Phase IV (KMG-IV): sequencing the most valuable type-strain genomes for metagenomic binning, comparative biology and taxonomic classification.</title>
        <authorList>
            <person name="Goeker M."/>
        </authorList>
    </citation>
    <scope>NUCLEOTIDE SEQUENCE [LARGE SCALE GENOMIC DNA]</scope>
    <source>
        <strain evidence="1 2">DSM 101872</strain>
    </source>
</reference>
<dbReference type="EMBL" id="JAGGLU010000025">
    <property type="protein sequence ID" value="MBP2058987.1"/>
    <property type="molecule type" value="Genomic_DNA"/>
</dbReference>
<evidence type="ECO:0000313" key="1">
    <source>
        <dbReference type="EMBL" id="MBP2058987.1"/>
    </source>
</evidence>
<dbReference type="Proteomes" id="UP001519292">
    <property type="component" value="Unassembled WGS sequence"/>
</dbReference>
<accession>A0ABS4MH23</accession>
<keyword evidence="2" id="KW-1185">Reference proteome</keyword>
<evidence type="ECO:0000313" key="2">
    <source>
        <dbReference type="Proteomes" id="UP001519292"/>
    </source>
</evidence>
<proteinExistence type="predicted"/>
<gene>
    <name evidence="1" type="ORF">J2Z60_002188</name>
</gene>
<comment type="caution">
    <text evidence="1">The sequence shown here is derived from an EMBL/GenBank/DDBJ whole genome shotgun (WGS) entry which is preliminary data.</text>
</comment>
<organism evidence="1 2">
    <name type="scientific">Lactobacillus colini</name>
    <dbReference type="NCBI Taxonomy" id="1819254"/>
    <lineage>
        <taxon>Bacteria</taxon>
        <taxon>Bacillati</taxon>
        <taxon>Bacillota</taxon>
        <taxon>Bacilli</taxon>
        <taxon>Lactobacillales</taxon>
        <taxon>Lactobacillaceae</taxon>
        <taxon>Lactobacillus</taxon>
    </lineage>
</organism>
<name>A0ABS4MH23_9LACO</name>
<protein>
    <submittedName>
        <fullName evidence="1">Uncharacterized protein</fullName>
    </submittedName>
</protein>
<sequence length="59" mass="6923">MNLTDNEALGISLSARNELIRRSYEDFFRYDNPEAKLYPHVKVICDALQKLLMENNTFT</sequence>